<evidence type="ECO:0000256" key="7">
    <source>
        <dbReference type="SAM" id="MobiDB-lite"/>
    </source>
</evidence>
<evidence type="ECO:0000256" key="3">
    <source>
        <dbReference type="ARBA" id="ARBA00022837"/>
    </source>
</evidence>
<dbReference type="SUPFAM" id="SSF49899">
    <property type="entry name" value="Concanavalin A-like lectins/glucanases"/>
    <property type="match status" value="1"/>
</dbReference>
<evidence type="ECO:0000313" key="10">
    <source>
        <dbReference type="EMBL" id="KAK2548047.1"/>
    </source>
</evidence>
<proteinExistence type="predicted"/>
<dbReference type="PANTHER" id="PTHR19277">
    <property type="entry name" value="PENTRAXIN"/>
    <property type="match status" value="1"/>
</dbReference>
<dbReference type="InterPro" id="IPR013320">
    <property type="entry name" value="ConA-like_dom_sf"/>
</dbReference>
<feature type="region of interest" description="Disordered" evidence="7">
    <location>
        <begin position="106"/>
        <end position="137"/>
    </location>
</feature>
<evidence type="ECO:0000313" key="11">
    <source>
        <dbReference type="Proteomes" id="UP001249851"/>
    </source>
</evidence>
<name>A0AAD9PS31_ACRCE</name>
<keyword evidence="4" id="KW-1015">Disulfide bond</keyword>
<keyword evidence="8" id="KW-0472">Membrane</keyword>
<dbReference type="PROSITE" id="PS51828">
    <property type="entry name" value="PTX_2"/>
    <property type="match status" value="1"/>
</dbReference>
<dbReference type="PANTHER" id="PTHR19277:SF125">
    <property type="entry name" value="B6"/>
    <property type="match status" value="1"/>
</dbReference>
<dbReference type="GO" id="GO:0046872">
    <property type="term" value="F:metal ion binding"/>
    <property type="evidence" value="ECO:0007669"/>
    <property type="project" value="UniProtKB-KW"/>
</dbReference>
<dbReference type="Pfam" id="PF00354">
    <property type="entry name" value="Pentaxin"/>
    <property type="match status" value="1"/>
</dbReference>
<dbReference type="AlphaFoldDB" id="A0AAD9PS31"/>
<reference evidence="10" key="1">
    <citation type="journal article" date="2023" name="G3 (Bethesda)">
        <title>Whole genome assembly and annotation of the endangered Caribbean coral Acropora cervicornis.</title>
        <authorList>
            <person name="Selwyn J.D."/>
            <person name="Vollmer S.V."/>
        </authorList>
    </citation>
    <scope>NUCLEOTIDE SEQUENCE</scope>
    <source>
        <strain evidence="10">K2</strain>
    </source>
</reference>
<keyword evidence="8" id="KW-0812">Transmembrane</keyword>
<keyword evidence="3" id="KW-0106">Calcium</keyword>
<dbReference type="PRINTS" id="PR00895">
    <property type="entry name" value="PENTAXIN"/>
</dbReference>
<feature type="compositionally biased region" description="Pro residues" evidence="7">
    <location>
        <begin position="106"/>
        <end position="120"/>
    </location>
</feature>
<comment type="caution">
    <text evidence="10">The sequence shown here is derived from an EMBL/GenBank/DDBJ whole genome shotgun (WGS) entry which is preliminary data.</text>
</comment>
<evidence type="ECO:0000256" key="8">
    <source>
        <dbReference type="SAM" id="Phobius"/>
    </source>
</evidence>
<keyword evidence="8" id="KW-1133">Transmembrane helix</keyword>
<dbReference type="Gene3D" id="2.60.120.200">
    <property type="match status" value="1"/>
</dbReference>
<evidence type="ECO:0000256" key="6">
    <source>
        <dbReference type="PROSITE-ProRule" id="PRU01172"/>
    </source>
</evidence>
<gene>
    <name evidence="10" type="ORF">P5673_031881</name>
</gene>
<dbReference type="Proteomes" id="UP001249851">
    <property type="component" value="Unassembled WGS sequence"/>
</dbReference>
<keyword evidence="5" id="KW-0325">Glycoprotein</keyword>
<accession>A0AAD9PS31</accession>
<keyword evidence="11" id="KW-1185">Reference proteome</keyword>
<evidence type="ECO:0000256" key="1">
    <source>
        <dbReference type="ARBA" id="ARBA00001913"/>
    </source>
</evidence>
<evidence type="ECO:0000256" key="2">
    <source>
        <dbReference type="ARBA" id="ARBA00022723"/>
    </source>
</evidence>
<evidence type="ECO:0000259" key="9">
    <source>
        <dbReference type="PROSITE" id="PS51828"/>
    </source>
</evidence>
<keyword evidence="2" id="KW-0479">Metal-binding</keyword>
<feature type="transmembrane region" description="Helical" evidence="8">
    <location>
        <begin position="84"/>
        <end position="104"/>
    </location>
</feature>
<reference evidence="10" key="2">
    <citation type="journal article" date="2023" name="Science">
        <title>Genomic signatures of disease resistance in endangered staghorn corals.</title>
        <authorList>
            <person name="Vollmer S.V."/>
            <person name="Selwyn J.D."/>
            <person name="Despard B.A."/>
            <person name="Roesel C.L."/>
        </authorList>
    </citation>
    <scope>NUCLEOTIDE SEQUENCE</scope>
    <source>
        <strain evidence="10">K2</strain>
    </source>
</reference>
<dbReference type="InterPro" id="IPR051360">
    <property type="entry name" value="Neuronal_Pentraxin_Related"/>
</dbReference>
<protein>
    <submittedName>
        <fullName evidence="10">Sushi</fullName>
    </submittedName>
</protein>
<dbReference type="SMART" id="SM00159">
    <property type="entry name" value="PTX"/>
    <property type="match status" value="1"/>
</dbReference>
<sequence length="381" mass="41439">MTAFIDSTAIYKRIPERPDEPVATVKGGLKVLRLCIFLLKLNQRVCSPKRFLALYCVRSRLLHKEVSNQPLPSKSFEMLITRTFMLLTGVFTFAMLEGGLSFFFPPRPQGPKGPSGPPGPRGWRGLPGPQGLPGPTGPQGLPGDMCLFYLACCLLRDVGPQGPSGPPGEQGPEGECGYTGYALEFPEKGVNDYMQIWGMSNLKSFTVCFWVKTSQHYGTPFSYAVSSSANNELLIETPGSFKMIIGHNQAVQTGVSANDGKWHHICATWKNADGAWKFYKDGELAKKGTGLKKAYTIRGGGSLTLGQEQDKLGEGFDPKQSLQGMLANVNVWAGVLPPSKIKETSRCCMAGEADLYKWSFFSIGIKGNPRITAPPTCPCAL</sequence>
<dbReference type="EMBL" id="JARQWQ010000158">
    <property type="protein sequence ID" value="KAK2548047.1"/>
    <property type="molecule type" value="Genomic_DNA"/>
</dbReference>
<comment type="caution">
    <text evidence="6">Lacks conserved residue(s) required for the propagation of feature annotation.</text>
</comment>
<organism evidence="10 11">
    <name type="scientific">Acropora cervicornis</name>
    <name type="common">Staghorn coral</name>
    <dbReference type="NCBI Taxonomy" id="6130"/>
    <lineage>
        <taxon>Eukaryota</taxon>
        <taxon>Metazoa</taxon>
        <taxon>Cnidaria</taxon>
        <taxon>Anthozoa</taxon>
        <taxon>Hexacorallia</taxon>
        <taxon>Scleractinia</taxon>
        <taxon>Astrocoeniina</taxon>
        <taxon>Acroporidae</taxon>
        <taxon>Acropora</taxon>
    </lineage>
</organism>
<feature type="domain" description="Pentraxin (PTX)" evidence="9">
    <location>
        <begin position="179"/>
        <end position="379"/>
    </location>
</feature>
<evidence type="ECO:0000256" key="5">
    <source>
        <dbReference type="ARBA" id="ARBA00023180"/>
    </source>
</evidence>
<comment type="cofactor">
    <cofactor evidence="1">
        <name>Ca(2+)</name>
        <dbReference type="ChEBI" id="CHEBI:29108"/>
    </cofactor>
</comment>
<dbReference type="InterPro" id="IPR001759">
    <property type="entry name" value="PTX_dom"/>
</dbReference>
<evidence type="ECO:0000256" key="4">
    <source>
        <dbReference type="ARBA" id="ARBA00023157"/>
    </source>
</evidence>